<evidence type="ECO:0000259" key="14">
    <source>
        <dbReference type="PROSITE" id="PS51217"/>
    </source>
</evidence>
<dbReference type="KEGG" id="sfq:C7J90_06585"/>
<evidence type="ECO:0000256" key="7">
    <source>
        <dbReference type="ARBA" id="ARBA00022806"/>
    </source>
</evidence>
<dbReference type="GO" id="GO:0000724">
    <property type="term" value="P:double-strand break repair via homologous recombination"/>
    <property type="evidence" value="ECO:0007669"/>
    <property type="project" value="InterPro"/>
</dbReference>
<keyword evidence="2" id="KW-0540">Nuclease</keyword>
<proteinExistence type="predicted"/>
<evidence type="ECO:0000256" key="9">
    <source>
        <dbReference type="ARBA" id="ARBA00022840"/>
    </source>
</evidence>
<evidence type="ECO:0000313" key="17">
    <source>
        <dbReference type="Proteomes" id="UP000256337"/>
    </source>
</evidence>
<evidence type="ECO:0000313" key="15">
    <source>
        <dbReference type="EMBL" id="MBH9581555.1"/>
    </source>
</evidence>
<dbReference type="PROSITE" id="PS51217">
    <property type="entry name" value="UVRD_HELICASE_CTER"/>
    <property type="match status" value="1"/>
</dbReference>
<evidence type="ECO:0000256" key="6">
    <source>
        <dbReference type="ARBA" id="ARBA00022801"/>
    </source>
</evidence>
<evidence type="ECO:0000256" key="5">
    <source>
        <dbReference type="ARBA" id="ARBA00022763"/>
    </source>
</evidence>
<evidence type="ECO:0000256" key="4">
    <source>
        <dbReference type="ARBA" id="ARBA00022741"/>
    </source>
</evidence>
<keyword evidence="12" id="KW-0238">DNA-binding</keyword>
<reference evidence="15 18" key="2">
    <citation type="submission" date="2020-12" db="EMBL/GenBank/DDBJ databases">
        <title>Genomic analysis of Staphylococcus felis from a cat with skin infection.</title>
        <authorList>
            <person name="Aslantas O."/>
            <person name="Keskin O."/>
            <person name="Buyukaltay K."/>
            <person name="Gullu Yucetepe A."/>
        </authorList>
    </citation>
    <scope>NUCLEOTIDE SEQUENCE [LARGE SCALE GENOMIC DNA]</scope>
    <source>
        <strain evidence="15 18">HARRANVET</strain>
    </source>
</reference>
<dbReference type="AlphaFoldDB" id="A0AAX1RVN4"/>
<dbReference type="InterPro" id="IPR027417">
    <property type="entry name" value="P-loop_NTPase"/>
</dbReference>
<dbReference type="InterPro" id="IPR014140">
    <property type="entry name" value="DNA_helicase_suAddB"/>
</dbReference>
<dbReference type="Proteomes" id="UP000597038">
    <property type="component" value="Unassembled WGS sequence"/>
</dbReference>
<evidence type="ECO:0000256" key="8">
    <source>
        <dbReference type="ARBA" id="ARBA00022839"/>
    </source>
</evidence>
<protein>
    <submittedName>
        <fullName evidence="16">Helicase-exonuclease AddAB subunit AddB</fullName>
    </submittedName>
</protein>
<dbReference type="EMBL" id="QKYD01000118">
    <property type="protein sequence ID" value="REI20910.1"/>
    <property type="molecule type" value="Genomic_DNA"/>
</dbReference>
<dbReference type="InterPro" id="IPR011604">
    <property type="entry name" value="PDDEXK-like_dom_sf"/>
</dbReference>
<dbReference type="PANTHER" id="PTHR30591:SF1">
    <property type="entry name" value="RECBCD ENZYME SUBUNIT RECC"/>
    <property type="match status" value="1"/>
</dbReference>
<dbReference type="Gene3D" id="6.10.140.1030">
    <property type="match status" value="1"/>
</dbReference>
<evidence type="ECO:0000256" key="11">
    <source>
        <dbReference type="ARBA" id="ARBA00023014"/>
    </source>
</evidence>
<keyword evidence="5" id="KW-0227">DNA damage</keyword>
<keyword evidence="8" id="KW-0269">Exonuclease</keyword>
<evidence type="ECO:0000256" key="10">
    <source>
        <dbReference type="ARBA" id="ARBA00023004"/>
    </source>
</evidence>
<gene>
    <name evidence="16" type="primary">addB</name>
    <name evidence="16" type="ORF">DOS76_07990</name>
    <name evidence="15" type="ORF">I9026_09225</name>
</gene>
<dbReference type="SUPFAM" id="SSF52540">
    <property type="entry name" value="P-loop containing nucleoside triphosphate hydrolases"/>
    <property type="match status" value="1"/>
</dbReference>
<accession>A0AAX1RVN4</accession>
<reference evidence="16 17" key="1">
    <citation type="journal article" date="2018" name="Vet. Microbiol.">
        <title>Characterisation of Staphylococcus felis isolated from cats using whole genome sequencing.</title>
        <authorList>
            <person name="Worthing K."/>
            <person name="Pang S."/>
            <person name="Trott D.J."/>
            <person name="Abraham S."/>
            <person name="Coombs G.W."/>
            <person name="Jordan D."/>
            <person name="McIntyre L."/>
            <person name="Davies M.R."/>
            <person name="Norris J."/>
        </authorList>
    </citation>
    <scope>NUCLEOTIDE SEQUENCE [LARGE SCALE GENOMIC DNA]</scope>
    <source>
        <strain evidence="16 17">F25</strain>
    </source>
</reference>
<keyword evidence="3" id="KW-0479">Metal-binding</keyword>
<dbReference type="Gene3D" id="3.90.320.10">
    <property type="match status" value="1"/>
</dbReference>
<keyword evidence="4" id="KW-0547">Nucleotide-binding</keyword>
<evidence type="ECO:0000256" key="2">
    <source>
        <dbReference type="ARBA" id="ARBA00022722"/>
    </source>
</evidence>
<dbReference type="RefSeq" id="WP_103210515.1">
    <property type="nucleotide sequence ID" value="NZ_CAJUZR010000028.1"/>
</dbReference>
<keyword evidence="11" id="KW-0411">Iron-sulfur</keyword>
<keyword evidence="6" id="KW-0378">Hydrolase</keyword>
<evidence type="ECO:0000256" key="12">
    <source>
        <dbReference type="ARBA" id="ARBA00023125"/>
    </source>
</evidence>
<keyword evidence="9" id="KW-0067">ATP-binding</keyword>
<dbReference type="GeneID" id="48057887"/>
<evidence type="ECO:0000256" key="13">
    <source>
        <dbReference type="ARBA" id="ARBA00023204"/>
    </source>
</evidence>
<dbReference type="GO" id="GO:0004386">
    <property type="term" value="F:helicase activity"/>
    <property type="evidence" value="ECO:0007669"/>
    <property type="project" value="UniProtKB-KW"/>
</dbReference>
<sequence length="1162" mass="136009">MFRTFIGRAGTGKSMQMLKEIKNQLKEEPLGSPIIVITPMQGTYLYEQAFVNDPILKGSLRAEVLHFERLSHRIFQELGGIQEKRISTIAIEMMIYDILQDEKHQLKLYHSQVGYIGFSAKLREQIQDFEKYAVTPEVIRETAKDEQLDLRMRDKLHDIGLVYEKLIERMSDDYISSEALMNRFIKNIPRSKWLQQADIYIDGFHNFSTQEYQIIEALVNHARSVTVLLTTNGDEDVLSMFRKPSESLKQLKAIAKRSQTPIELEVFKAPLRFKNTDLQRLEHQFDLLQRDESIEAKGDIQILEAPTTREEINEVARSILRDARERQYRFNDIAILYRDPSYIYLLESILPQFDIPYNVDVKQSMTDHPIMEMLRALIEVIRTSWNFEPLMRLFKTNVLTEHYANSDRLIDILENYAIERGIYGQRWIDPNYFQLEQFQKLGSRPNRELSALEIERYQRVIDLKNDVMNKLLQFEERLTKGEHARDYATSFYEVMEAFELPNQLMTQRDMLDVAGKHTEAEEIDQIWNGFIRVLDDIVNVFNTREMTLTRFLEILDVGLNELEFSMIPQTLDQVTIGTMDLAKVDNKKHVYLIGMNDGVMPQSINGTSLISDEEKKRFETYTGLQLSPTADILQMDEAFVCYFAMTRSTERVSFSYSLMDSSGSNRERSPYLDEIQHMFTNLKVINIKHQHDQDTLSLVEHPHQTKTHLFEAMKLWLDESLISETWFTVYHAMKKHDALNHYIKHLETALTYDNHTIQLHPQLAIDLYGKSINASVSRFENYQQCPFKHYASHGLRLNERTKYQLQSFDLGTIFHDVLRYIADKVEGRLNQLTAKQITALTEEALDLYLPHVQFNLLNSTSYYRYLSKRIGAIIQATLHAMKHQTTHSQFKPIAFERTFRKNPRSSEELKAQTLKTKQGIPINIRGQIDRIDVYQHHDKSFINIIDYKSSDGSAQLDLVKVYYGLQMQMMTYMDIALQNKERLHLTEDVKPGGFLYMYVHKFRDKKRSWSNLNPDNLENEFLKSYQLSGLLNNDPDVLDAYDIRMEPGYKSDIVPLGMKKDGALYATSKVADEKVIRQLIKHNQHHFINTATHIMDGHTSVTPLKYKEKLPCEFCSYQSVCHVDSLIDSRKYRQVDEKINPIELLEKEIREEDEDDNSNEAR</sequence>
<dbReference type="InterPro" id="IPR049035">
    <property type="entry name" value="ADDB_N"/>
</dbReference>
<keyword evidence="13" id="KW-0234">DNA repair</keyword>
<dbReference type="GO" id="GO:0046872">
    <property type="term" value="F:metal ion binding"/>
    <property type="evidence" value="ECO:0007669"/>
    <property type="project" value="UniProtKB-KW"/>
</dbReference>
<dbReference type="Proteomes" id="UP000256337">
    <property type="component" value="Unassembled WGS sequence"/>
</dbReference>
<dbReference type="Gene3D" id="3.40.50.300">
    <property type="entry name" value="P-loop containing nucleotide triphosphate hydrolases"/>
    <property type="match status" value="4"/>
</dbReference>
<feature type="domain" description="UvrD-like helicase C-terminal" evidence="14">
    <location>
        <begin position="268"/>
        <end position="584"/>
    </location>
</feature>
<evidence type="ECO:0000313" key="16">
    <source>
        <dbReference type="EMBL" id="REI20910.1"/>
    </source>
</evidence>
<evidence type="ECO:0000256" key="3">
    <source>
        <dbReference type="ARBA" id="ARBA00022723"/>
    </source>
</evidence>
<keyword evidence="18" id="KW-1185">Reference proteome</keyword>
<dbReference type="Pfam" id="PF12705">
    <property type="entry name" value="PDDEXK_1"/>
    <property type="match status" value="1"/>
</dbReference>
<dbReference type="NCBIfam" id="TIGR02773">
    <property type="entry name" value="addB_Gpos"/>
    <property type="match status" value="1"/>
</dbReference>
<keyword evidence="1" id="KW-0004">4Fe-4S</keyword>
<keyword evidence="10" id="KW-0408">Iron</keyword>
<evidence type="ECO:0000313" key="18">
    <source>
        <dbReference type="Proteomes" id="UP000597038"/>
    </source>
</evidence>
<dbReference type="InterPro" id="IPR038726">
    <property type="entry name" value="PDDEXK_AddAB-type"/>
</dbReference>
<dbReference type="InterPro" id="IPR014017">
    <property type="entry name" value="DNA_helicase_UvrD-like_C"/>
</dbReference>
<organism evidence="16 17">
    <name type="scientific">Staphylococcus felis</name>
    <dbReference type="NCBI Taxonomy" id="46127"/>
    <lineage>
        <taxon>Bacteria</taxon>
        <taxon>Bacillati</taxon>
        <taxon>Bacillota</taxon>
        <taxon>Bacilli</taxon>
        <taxon>Bacillales</taxon>
        <taxon>Staphylococcaceae</taxon>
        <taxon>Staphylococcus</taxon>
    </lineage>
</organism>
<dbReference type="GO" id="GO:0004527">
    <property type="term" value="F:exonuclease activity"/>
    <property type="evidence" value="ECO:0007669"/>
    <property type="project" value="UniProtKB-KW"/>
</dbReference>
<dbReference type="PANTHER" id="PTHR30591">
    <property type="entry name" value="RECBCD ENZYME SUBUNIT RECC"/>
    <property type="match status" value="1"/>
</dbReference>
<comment type="caution">
    <text evidence="16">The sequence shown here is derived from an EMBL/GenBank/DDBJ whole genome shotgun (WGS) entry which is preliminary data.</text>
</comment>
<evidence type="ECO:0000256" key="1">
    <source>
        <dbReference type="ARBA" id="ARBA00022485"/>
    </source>
</evidence>
<dbReference type="Pfam" id="PF21445">
    <property type="entry name" value="ADDB_N"/>
    <property type="match status" value="1"/>
</dbReference>
<name>A0AAX1RVN4_9STAP</name>
<dbReference type="GO" id="GO:0005524">
    <property type="term" value="F:ATP binding"/>
    <property type="evidence" value="ECO:0007669"/>
    <property type="project" value="UniProtKB-KW"/>
</dbReference>
<dbReference type="GO" id="GO:0003677">
    <property type="term" value="F:DNA binding"/>
    <property type="evidence" value="ECO:0007669"/>
    <property type="project" value="UniProtKB-KW"/>
</dbReference>
<keyword evidence="7 16" id="KW-0347">Helicase</keyword>
<dbReference type="GO" id="GO:0051539">
    <property type="term" value="F:4 iron, 4 sulfur cluster binding"/>
    <property type="evidence" value="ECO:0007669"/>
    <property type="project" value="UniProtKB-KW"/>
</dbReference>
<dbReference type="EMBL" id="JAEDAQ010000015">
    <property type="protein sequence ID" value="MBH9581555.1"/>
    <property type="molecule type" value="Genomic_DNA"/>
</dbReference>